<dbReference type="Proteomes" id="UP000242814">
    <property type="component" value="Unassembled WGS sequence"/>
</dbReference>
<comment type="caution">
    <text evidence="2">The sequence shown here is derived from an EMBL/GenBank/DDBJ whole genome shotgun (WGS) entry which is preliminary data.</text>
</comment>
<dbReference type="EMBL" id="LZYO01000015">
    <property type="protein sequence ID" value="ODH44782.1"/>
    <property type="molecule type" value="Genomic_DNA"/>
</dbReference>
<dbReference type="VEuPathDB" id="FungiDB:PADG_05384"/>
<feature type="region of interest" description="Disordered" evidence="1">
    <location>
        <begin position="94"/>
        <end position="115"/>
    </location>
</feature>
<organism evidence="2 3">
    <name type="scientific">Paracoccidioides brasiliensis</name>
    <dbReference type="NCBI Taxonomy" id="121759"/>
    <lineage>
        <taxon>Eukaryota</taxon>
        <taxon>Fungi</taxon>
        <taxon>Dikarya</taxon>
        <taxon>Ascomycota</taxon>
        <taxon>Pezizomycotina</taxon>
        <taxon>Eurotiomycetes</taxon>
        <taxon>Eurotiomycetidae</taxon>
        <taxon>Onygenales</taxon>
        <taxon>Ajellomycetaceae</taxon>
        <taxon>Paracoccidioides</taxon>
    </lineage>
</organism>
<sequence length="351" mass="39661">MEDGQPGPLYSKSPNDSQFSRISIGALLNPSQNNFESSSISAASPLPHVSYHSYHQQNQHYSGLPYHHSHHHSHQNLTNAQSIEGLMGGFLDQRQPSYSGSATSSPGLYPRERFPSVSSGLSTIVERRRPPRPKYDEEEMYFIWYHRVDLRQEWKEVRKNFNAQFPDRQRKGFQGIQCKYYRFIKEKNVPTLREQRRKRSGGIGGIGSENASSGSDGNSKGDFKEDLPQYGVIKWTEARFTWMRGYSGAGAHASPNLLPFVSSCIFFSHRRTPLFVAFVGPPEATTSFRPSDRCAGLIATHPRLLIGILPVLIYRFLLFDSPLIAEFNRLGPGVTVQRVIDGKSEGMRHTD</sequence>
<accession>A0A1D2JNL4</accession>
<feature type="compositionally biased region" description="Polar residues" evidence="1">
    <location>
        <begin position="94"/>
        <end position="106"/>
    </location>
</feature>
<dbReference type="AlphaFoldDB" id="A0A1D2JNL4"/>
<protein>
    <submittedName>
        <fullName evidence="2">Uncharacterized protein</fullName>
    </submittedName>
</protein>
<gene>
    <name evidence="2" type="ORF">ACO22_00683</name>
</gene>
<evidence type="ECO:0000313" key="3">
    <source>
        <dbReference type="Proteomes" id="UP000242814"/>
    </source>
</evidence>
<dbReference type="VEuPathDB" id="FungiDB:PABG_04756"/>
<reference evidence="2 3" key="1">
    <citation type="submission" date="2016-06" db="EMBL/GenBank/DDBJ databases">
        <authorList>
            <person name="Kjaerup R.B."/>
            <person name="Dalgaard T.S."/>
            <person name="Juul-Madsen H.R."/>
        </authorList>
    </citation>
    <scope>NUCLEOTIDE SEQUENCE [LARGE SCALE GENOMIC DNA]</scope>
    <source>
        <strain evidence="2 3">Pb300</strain>
    </source>
</reference>
<name>A0A1D2JNL4_PARBR</name>
<evidence type="ECO:0000256" key="1">
    <source>
        <dbReference type="SAM" id="MobiDB-lite"/>
    </source>
</evidence>
<evidence type="ECO:0000313" key="2">
    <source>
        <dbReference type="EMBL" id="ODH44782.1"/>
    </source>
</evidence>
<feature type="region of interest" description="Disordered" evidence="1">
    <location>
        <begin position="192"/>
        <end position="223"/>
    </location>
</feature>
<proteinExistence type="predicted"/>